<reference evidence="1 2" key="1">
    <citation type="journal article" date="2024" name="G3 (Bethesda)">
        <title>Genome assembly of Hibiscus sabdariffa L. provides insights into metabolisms of medicinal natural products.</title>
        <authorList>
            <person name="Kim T."/>
        </authorList>
    </citation>
    <scope>NUCLEOTIDE SEQUENCE [LARGE SCALE GENOMIC DNA]</scope>
    <source>
        <strain evidence="1">TK-2024</strain>
        <tissue evidence="1">Old leaves</tissue>
    </source>
</reference>
<organism evidence="1 2">
    <name type="scientific">Hibiscus sabdariffa</name>
    <name type="common">roselle</name>
    <dbReference type="NCBI Taxonomy" id="183260"/>
    <lineage>
        <taxon>Eukaryota</taxon>
        <taxon>Viridiplantae</taxon>
        <taxon>Streptophyta</taxon>
        <taxon>Embryophyta</taxon>
        <taxon>Tracheophyta</taxon>
        <taxon>Spermatophyta</taxon>
        <taxon>Magnoliopsida</taxon>
        <taxon>eudicotyledons</taxon>
        <taxon>Gunneridae</taxon>
        <taxon>Pentapetalae</taxon>
        <taxon>rosids</taxon>
        <taxon>malvids</taxon>
        <taxon>Malvales</taxon>
        <taxon>Malvaceae</taxon>
        <taxon>Malvoideae</taxon>
        <taxon>Hibiscus</taxon>
    </lineage>
</organism>
<keyword evidence="2" id="KW-1185">Reference proteome</keyword>
<gene>
    <name evidence="1" type="ORF">V6N12_074333</name>
</gene>
<protein>
    <submittedName>
        <fullName evidence="1">Uncharacterized protein</fullName>
    </submittedName>
</protein>
<sequence length="93" mass="10181">MVKQERALHVAVRQSRAAIKSLKTDDGVVLHTHDEIVGEAVRFFQDLLGTANAIVVGCDKQLLEWILGCTFSSAAKAELSRQVSSEEIKAVVF</sequence>
<dbReference type="Proteomes" id="UP001472677">
    <property type="component" value="Unassembled WGS sequence"/>
</dbReference>
<name>A0ABR2BKT1_9ROSI</name>
<dbReference type="EMBL" id="JBBPBM010000105">
    <property type="protein sequence ID" value="KAK8507768.1"/>
    <property type="molecule type" value="Genomic_DNA"/>
</dbReference>
<evidence type="ECO:0000313" key="1">
    <source>
        <dbReference type="EMBL" id="KAK8507768.1"/>
    </source>
</evidence>
<evidence type="ECO:0000313" key="2">
    <source>
        <dbReference type="Proteomes" id="UP001472677"/>
    </source>
</evidence>
<comment type="caution">
    <text evidence="1">The sequence shown here is derived from an EMBL/GenBank/DDBJ whole genome shotgun (WGS) entry which is preliminary data.</text>
</comment>
<accession>A0ABR2BKT1</accession>
<proteinExistence type="predicted"/>